<dbReference type="AlphaFoldDB" id="A0A2N5S0L6"/>
<proteinExistence type="predicted"/>
<feature type="region of interest" description="Disordered" evidence="1">
    <location>
        <begin position="1"/>
        <end position="96"/>
    </location>
</feature>
<gene>
    <name evidence="2" type="ORF">PCANC_28647</name>
</gene>
<evidence type="ECO:0000313" key="2">
    <source>
        <dbReference type="EMBL" id="PLW06742.1"/>
    </source>
</evidence>
<dbReference type="EMBL" id="PGCJ01001287">
    <property type="protein sequence ID" value="PLW06742.1"/>
    <property type="molecule type" value="Genomic_DNA"/>
</dbReference>
<comment type="caution">
    <text evidence="2">The sequence shown here is derived from an EMBL/GenBank/DDBJ whole genome shotgun (WGS) entry which is preliminary data.</text>
</comment>
<organism evidence="2 3">
    <name type="scientific">Puccinia coronata f. sp. avenae</name>
    <dbReference type="NCBI Taxonomy" id="200324"/>
    <lineage>
        <taxon>Eukaryota</taxon>
        <taxon>Fungi</taxon>
        <taxon>Dikarya</taxon>
        <taxon>Basidiomycota</taxon>
        <taxon>Pucciniomycotina</taxon>
        <taxon>Pucciniomycetes</taxon>
        <taxon>Pucciniales</taxon>
        <taxon>Pucciniaceae</taxon>
        <taxon>Puccinia</taxon>
    </lineage>
</organism>
<feature type="compositionally biased region" description="Basic and acidic residues" evidence="1">
    <location>
        <begin position="19"/>
        <end position="32"/>
    </location>
</feature>
<evidence type="ECO:0000313" key="3">
    <source>
        <dbReference type="Proteomes" id="UP000235388"/>
    </source>
</evidence>
<evidence type="ECO:0000256" key="1">
    <source>
        <dbReference type="SAM" id="MobiDB-lite"/>
    </source>
</evidence>
<dbReference type="OrthoDB" id="10368416at2759"/>
<reference evidence="2 3" key="1">
    <citation type="submission" date="2017-11" db="EMBL/GenBank/DDBJ databases">
        <title>De novo assembly and phasing of dikaryotic genomes from two isolates of Puccinia coronata f. sp. avenae, the causal agent of oat crown rust.</title>
        <authorList>
            <person name="Miller M.E."/>
            <person name="Zhang Y."/>
            <person name="Omidvar V."/>
            <person name="Sperschneider J."/>
            <person name="Schwessinger B."/>
            <person name="Raley C."/>
            <person name="Palmer J.M."/>
            <person name="Garnica D."/>
            <person name="Upadhyaya N."/>
            <person name="Rathjen J."/>
            <person name="Taylor J.M."/>
            <person name="Park R.F."/>
            <person name="Dodds P.N."/>
            <person name="Hirsch C.D."/>
            <person name="Kianian S.F."/>
            <person name="Figueroa M."/>
        </authorList>
    </citation>
    <scope>NUCLEOTIDE SEQUENCE [LARGE SCALE GENOMIC DNA]</scope>
    <source>
        <strain evidence="2">12NC29</strain>
    </source>
</reference>
<feature type="compositionally biased region" description="Low complexity" evidence="1">
    <location>
        <begin position="69"/>
        <end position="90"/>
    </location>
</feature>
<sequence>MLPSGKVVDTYRPPQQTKRAFDKLGSTHDAVPKKSQTTGAQAKPHRKLPLSVTAATQKAPLASSSCHRQPTSHTTTQSPSTPQSGPTSNPDSKTSPQEMYRLKLNTLTSALVALRQIVAALWLVKGQQEMAKRATFAKLVDFVCDSCLLVRMLNGSPLGLESSPLPEVTWASQPDGAGGEGGKIQSLAMVQEGWEFCKLILDILNNPQAKHKAKFCTDLSRVFLKLFKQRCYGVWNTVEEACPSLGKRKQNRW</sequence>
<protein>
    <submittedName>
        <fullName evidence="2">Uncharacterized protein</fullName>
    </submittedName>
</protein>
<name>A0A2N5S0L6_9BASI</name>
<keyword evidence="3" id="KW-1185">Reference proteome</keyword>
<dbReference type="Proteomes" id="UP000235388">
    <property type="component" value="Unassembled WGS sequence"/>
</dbReference>
<accession>A0A2N5S0L6</accession>